<protein>
    <submittedName>
        <fullName evidence="3">Uncharacterized protein</fullName>
    </submittedName>
</protein>
<keyword evidence="2" id="KW-1133">Transmembrane helix</keyword>
<gene>
    <name evidence="3" type="ORF">VZ95_20405</name>
</gene>
<keyword evidence="1" id="KW-0175">Coiled coil</keyword>
<dbReference type="AlphaFoldDB" id="A0A0F3IK85"/>
<comment type="caution">
    <text evidence="3">The sequence shown here is derived from an EMBL/GenBank/DDBJ whole genome shotgun (WGS) entry which is preliminary data.</text>
</comment>
<sequence length="201" mass="22395">MFSILILTTIIMINIMLFGKIPLWEVNIENINIKTLADLANIGDYIGGVAGPFLNFVTVALLILSIMFQQRQIKISKEELEATRAEMVLAREEAKRAADANEESVQEQKIQTERAIQSANALTDAAIAQIASAEAQKRLAQANIISLKIQALEAEKTAYLHIRSKGAEVNVFNSNEEKIKETNRKINTLYAELDAMSYDKI</sequence>
<keyword evidence="4" id="KW-1185">Reference proteome</keyword>
<dbReference type="EMBL" id="LAJY01000870">
    <property type="protein sequence ID" value="KJV06958.1"/>
    <property type="molecule type" value="Genomic_DNA"/>
</dbReference>
<keyword evidence="2" id="KW-0812">Transmembrane</keyword>
<evidence type="ECO:0000256" key="2">
    <source>
        <dbReference type="SAM" id="Phobius"/>
    </source>
</evidence>
<feature type="transmembrane region" description="Helical" evidence="2">
    <location>
        <begin position="45"/>
        <end position="68"/>
    </location>
</feature>
<dbReference type="Proteomes" id="UP000033774">
    <property type="component" value="Unassembled WGS sequence"/>
</dbReference>
<reference evidence="3 4" key="1">
    <citation type="submission" date="2015-03" db="EMBL/GenBank/DDBJ databases">
        <title>Draft genome sequence of Elstera litoralis.</title>
        <authorList>
            <person name="Rahalkar M.C."/>
            <person name="Dhakephalkar P.K."/>
            <person name="Pore S.D."/>
            <person name="Arora P."/>
            <person name="Kapse N.G."/>
            <person name="Pandit P.S."/>
        </authorList>
    </citation>
    <scope>NUCLEOTIDE SEQUENCE [LARGE SCALE GENOMIC DNA]</scope>
    <source>
        <strain evidence="3 4">Dia-1</strain>
    </source>
</reference>
<evidence type="ECO:0000256" key="1">
    <source>
        <dbReference type="SAM" id="Coils"/>
    </source>
</evidence>
<evidence type="ECO:0000313" key="3">
    <source>
        <dbReference type="EMBL" id="KJV06958.1"/>
    </source>
</evidence>
<accession>A0A0F3IK85</accession>
<feature type="coiled-coil region" evidence="1">
    <location>
        <begin position="66"/>
        <end position="192"/>
    </location>
</feature>
<feature type="transmembrane region" description="Helical" evidence="2">
    <location>
        <begin position="5"/>
        <end position="25"/>
    </location>
</feature>
<proteinExistence type="predicted"/>
<name>A0A0F3IK85_9PROT</name>
<organism evidence="3 4">
    <name type="scientific">Elstera litoralis</name>
    <dbReference type="NCBI Taxonomy" id="552518"/>
    <lineage>
        <taxon>Bacteria</taxon>
        <taxon>Pseudomonadati</taxon>
        <taxon>Pseudomonadota</taxon>
        <taxon>Alphaproteobacteria</taxon>
        <taxon>Rhodospirillales</taxon>
        <taxon>Rhodospirillaceae</taxon>
        <taxon>Elstera</taxon>
    </lineage>
</organism>
<keyword evidence="2" id="KW-0472">Membrane</keyword>
<evidence type="ECO:0000313" key="4">
    <source>
        <dbReference type="Proteomes" id="UP000033774"/>
    </source>
</evidence>